<sequence length="143" mass="15911">MTNTHRFLSLLAILAFCFACHVPSKEDEIRAARGKYKLGLDFSVGKEDDTVTFEVDVQNLSGGTTLQELTVVAKAYNEAEEVFWEKQMELDVAGLANYGTKKLQFKETIPNASAELAAFNVGLAPDDADSKYKSYKEFMRIAN</sequence>
<dbReference type="AlphaFoldDB" id="A0A8J7U245"/>
<proteinExistence type="predicted"/>
<comment type="caution">
    <text evidence="1">The sequence shown here is derived from an EMBL/GenBank/DDBJ whole genome shotgun (WGS) entry which is preliminary data.</text>
</comment>
<dbReference type="EMBL" id="JAFREP010000001">
    <property type="protein sequence ID" value="MBO1316903.1"/>
    <property type="molecule type" value="Genomic_DNA"/>
</dbReference>
<reference evidence="1" key="1">
    <citation type="submission" date="2021-03" db="EMBL/GenBank/DDBJ databases">
        <authorList>
            <person name="Wang G."/>
        </authorList>
    </citation>
    <scope>NUCLEOTIDE SEQUENCE</scope>
    <source>
        <strain evidence="1">KCTC 12899</strain>
    </source>
</reference>
<evidence type="ECO:0000313" key="1">
    <source>
        <dbReference type="EMBL" id="MBO1316903.1"/>
    </source>
</evidence>
<accession>A0A8J7U245</accession>
<evidence type="ECO:0000313" key="2">
    <source>
        <dbReference type="Proteomes" id="UP000664417"/>
    </source>
</evidence>
<keyword evidence="2" id="KW-1185">Reference proteome</keyword>
<protein>
    <submittedName>
        <fullName evidence="1">Uncharacterized protein</fullName>
    </submittedName>
</protein>
<organism evidence="1 2">
    <name type="scientific">Acanthopleuribacter pedis</name>
    <dbReference type="NCBI Taxonomy" id="442870"/>
    <lineage>
        <taxon>Bacteria</taxon>
        <taxon>Pseudomonadati</taxon>
        <taxon>Acidobacteriota</taxon>
        <taxon>Holophagae</taxon>
        <taxon>Acanthopleuribacterales</taxon>
        <taxon>Acanthopleuribacteraceae</taxon>
        <taxon>Acanthopleuribacter</taxon>
    </lineage>
</organism>
<name>A0A8J7U245_9BACT</name>
<dbReference type="Proteomes" id="UP000664417">
    <property type="component" value="Unassembled WGS sequence"/>
</dbReference>
<gene>
    <name evidence="1" type="ORF">J3U88_00425</name>
</gene>
<dbReference type="RefSeq" id="WP_207856140.1">
    <property type="nucleotide sequence ID" value="NZ_JAFREP010000001.1"/>
</dbReference>